<reference evidence="5" key="1">
    <citation type="submission" date="2020-04" db="EMBL/GenBank/DDBJ databases">
        <title>Deep metagenomics examines the oral microbiome during advanced dental caries in children, revealing novel taxa and co-occurrences with host molecules.</title>
        <authorList>
            <person name="Baker J.L."/>
            <person name="Morton J.T."/>
            <person name="Dinis M."/>
            <person name="Alvarez R."/>
            <person name="Tran N.C."/>
            <person name="Knight R."/>
            <person name="Edlund A."/>
        </authorList>
    </citation>
    <scope>NUCLEOTIDE SEQUENCE</scope>
    <source>
        <strain evidence="5">JCVI_25_bin.9</strain>
    </source>
</reference>
<dbReference type="GO" id="GO:0008237">
    <property type="term" value="F:metallopeptidase activity"/>
    <property type="evidence" value="ECO:0007669"/>
    <property type="project" value="UniProtKB-KW"/>
</dbReference>
<dbReference type="InterPro" id="IPR032534">
    <property type="entry name" value="EcxA_zinc-bd"/>
</dbReference>
<dbReference type="EMBL" id="JABZSQ010000001">
    <property type="protein sequence ID" value="MBF1413953.1"/>
    <property type="molecule type" value="Genomic_DNA"/>
</dbReference>
<keyword evidence="5" id="KW-0482">Metalloprotease</keyword>
<dbReference type="InterPro" id="IPR033428">
    <property type="entry name" value="DUF5118"/>
</dbReference>
<accession>A0A930HWX6</accession>
<feature type="domain" description="EcxA zinc-binding" evidence="2">
    <location>
        <begin position="433"/>
        <end position="729"/>
    </location>
</feature>
<keyword evidence="5" id="KW-0378">Hydrolase</keyword>
<sequence length="850" mass="95699">MIGMNFSFKKSTIGGALLLLLALQSTVVKADDDKAKSKPKKETKYDRLFKDKKVETARSKFITVYKLDNKIYFELPRTLLKKQMLLGGRITSTTDPTTVTVGSTSSNPVLFYFDIQDSSVVMKTPNNVLFQDNAPSKDLEGALSQNYRDGIWQGFNILAYNNDSTAVVFDVTSLVGKPTSLIPVMPTRNGNYSIKATPKSDLSFIRGIKSFDTNLAINNDFTYGISTSLMSMPIGGERPTTVGVCYSVTLLPESAMRPRIMDSRIGVDYSVRLGIPKEGGSTKRIFFSHRWNLIPSDKKAYAKGKLTTPVSPIRFYIDNTFPESWKKPIREGILEWNKAFEKIGFRNAIEVVDFPQKQSDFDPDNIQYSCIRYIPSGSSSEPTSNIHVNPNTGEIMNASMFIYSDVERLLHKWRFIETGAVDPSVRSNRLSAEKFAEGLKMLVMKETGSMLGLQNNLGASFTYPTDSLRNARFTTTMGLAPSVMDDVHYNYVAQPSDRGVRLTPTGLGMYDYFTINWNYRYFDTDNVSINEEKNTLEAFVDNKVMNPRLRYYAERNGKWDPRVQAGALGNDMIATAELANKNYSIVESNLSKWIKNDEDTRIKDKLYLQIAQNRYAAFKQVLSNVGGMYINNMKISSGVPQYQVVPKDLQRRSFLWSLQQAMSISKYANRNYERKGFLSVSYYDQTLEFMGYDLLAARLRVAVTSYLNPNSYTQKEYFDDMYNAIFNSVIQMRAPSQGERIMQRTFMNYAQNAVSKATGNGGAAGGSSSGAALKNNEDIGATPGFGDPSQSLVPAVDITLADNSELYFYNCLQKLKPALEKCLKNNLPIAARTHYEMLLFKLNKTMEVKQ</sequence>
<proteinExistence type="predicted"/>
<feature type="signal peptide" evidence="1">
    <location>
        <begin position="1"/>
        <end position="30"/>
    </location>
</feature>
<dbReference type="Pfam" id="PF16313">
    <property type="entry name" value="DUF4953"/>
    <property type="match status" value="1"/>
</dbReference>
<dbReference type="Pfam" id="PF17162">
    <property type="entry name" value="DUF5118"/>
    <property type="match status" value="1"/>
</dbReference>
<dbReference type="Pfam" id="PF17148">
    <property type="entry name" value="DUF5117"/>
    <property type="match status" value="1"/>
</dbReference>
<evidence type="ECO:0000256" key="1">
    <source>
        <dbReference type="SAM" id="SignalP"/>
    </source>
</evidence>
<name>A0A930HWX6_9BACT</name>
<keyword evidence="5" id="KW-0645">Protease</keyword>
<dbReference type="PANTHER" id="PTHR38478">
    <property type="entry name" value="PEPTIDASE M1A AND M12B"/>
    <property type="match status" value="1"/>
</dbReference>
<feature type="domain" description="DUF5117" evidence="3">
    <location>
        <begin position="110"/>
        <end position="295"/>
    </location>
</feature>
<evidence type="ECO:0000259" key="2">
    <source>
        <dbReference type="Pfam" id="PF16313"/>
    </source>
</evidence>
<keyword evidence="1" id="KW-0732">Signal</keyword>
<dbReference type="CDD" id="cd04276">
    <property type="entry name" value="ZnMc_MMP_like_2"/>
    <property type="match status" value="1"/>
</dbReference>
<dbReference type="InterPro" id="IPR034032">
    <property type="entry name" value="Zn_MMP-like_bac"/>
</dbReference>
<comment type="caution">
    <text evidence="5">The sequence shown here is derived from an EMBL/GenBank/DDBJ whole genome shotgun (WGS) entry which is preliminary data.</text>
</comment>
<feature type="chain" id="PRO_5037072857" evidence="1">
    <location>
        <begin position="31"/>
        <end position="850"/>
    </location>
</feature>
<organism evidence="5 6">
    <name type="scientific">Prevotella histicola</name>
    <dbReference type="NCBI Taxonomy" id="470565"/>
    <lineage>
        <taxon>Bacteria</taxon>
        <taxon>Pseudomonadati</taxon>
        <taxon>Bacteroidota</taxon>
        <taxon>Bacteroidia</taxon>
        <taxon>Bacteroidales</taxon>
        <taxon>Prevotellaceae</taxon>
        <taxon>Prevotella</taxon>
    </lineage>
</organism>
<dbReference type="PANTHER" id="PTHR38478:SF1">
    <property type="entry name" value="ZINC DEPENDENT METALLOPROTEASE DOMAIN LIPOPROTEIN"/>
    <property type="match status" value="1"/>
</dbReference>
<evidence type="ECO:0000259" key="4">
    <source>
        <dbReference type="Pfam" id="PF17162"/>
    </source>
</evidence>
<dbReference type="InterPro" id="IPR033413">
    <property type="entry name" value="DUF5117"/>
</dbReference>
<gene>
    <name evidence="5" type="ORF">HXN33_00100</name>
</gene>
<protein>
    <submittedName>
        <fullName evidence="5">Zinc-dependent metalloprotease</fullName>
    </submittedName>
</protein>
<dbReference type="AlphaFoldDB" id="A0A930HWX6"/>
<feature type="domain" description="DUF5118" evidence="4">
    <location>
        <begin position="44"/>
        <end position="93"/>
    </location>
</feature>
<dbReference type="Proteomes" id="UP000757461">
    <property type="component" value="Unassembled WGS sequence"/>
</dbReference>
<evidence type="ECO:0000313" key="5">
    <source>
        <dbReference type="EMBL" id="MBF1413953.1"/>
    </source>
</evidence>
<evidence type="ECO:0000313" key="6">
    <source>
        <dbReference type="Proteomes" id="UP000757461"/>
    </source>
</evidence>
<dbReference type="RefSeq" id="WP_219497100.1">
    <property type="nucleotide sequence ID" value="NZ_JABZSX010000001.1"/>
</dbReference>
<evidence type="ECO:0000259" key="3">
    <source>
        <dbReference type="Pfam" id="PF17148"/>
    </source>
</evidence>